<evidence type="ECO:0000256" key="8">
    <source>
        <dbReference type="PIRSR" id="PIRSR600715-1"/>
    </source>
</evidence>
<feature type="transmembrane region" description="Helical" evidence="6">
    <location>
        <begin position="327"/>
        <end position="348"/>
    </location>
</feature>
<keyword evidence="6" id="KW-0131">Cell cycle</keyword>
<comment type="catalytic activity">
    <reaction evidence="6">
        <text>UDP-N-acetyl-alpha-D-muramoyl-L-alanyl-gamma-D-glutamyl-meso-2,6-diaminopimeloyl-D-alanyl-D-alanine + di-trans,octa-cis-undecaprenyl phosphate = di-trans,octa-cis-undecaprenyl diphospho-N-acetyl-alpha-D-muramoyl-L-alanyl-D-glutamyl-meso-2,6-diaminopimeloyl-D-alanyl-D-alanine + UMP</text>
        <dbReference type="Rhea" id="RHEA:28386"/>
        <dbReference type="ChEBI" id="CHEBI:57865"/>
        <dbReference type="ChEBI" id="CHEBI:60392"/>
        <dbReference type="ChEBI" id="CHEBI:61386"/>
        <dbReference type="ChEBI" id="CHEBI:61387"/>
        <dbReference type="EC" id="2.7.8.13"/>
    </reaction>
</comment>
<organism evidence="9 10">
    <name type="scientific">Candidatus Falkowbacteria bacterium RBG_13_39_14</name>
    <dbReference type="NCBI Taxonomy" id="1797985"/>
    <lineage>
        <taxon>Bacteria</taxon>
        <taxon>Candidatus Falkowiibacteriota</taxon>
    </lineage>
</organism>
<dbReference type="Proteomes" id="UP000178323">
    <property type="component" value="Unassembled WGS sequence"/>
</dbReference>
<feature type="transmembrane region" description="Helical" evidence="6">
    <location>
        <begin position="139"/>
        <end position="159"/>
    </location>
</feature>
<evidence type="ECO:0000256" key="1">
    <source>
        <dbReference type="ARBA" id="ARBA00004141"/>
    </source>
</evidence>
<evidence type="ECO:0000256" key="4">
    <source>
        <dbReference type="ARBA" id="ARBA00022989"/>
    </source>
</evidence>
<dbReference type="GO" id="GO:0046872">
    <property type="term" value="F:metal ion binding"/>
    <property type="evidence" value="ECO:0007669"/>
    <property type="project" value="UniProtKB-KW"/>
</dbReference>
<feature type="transmembrane region" description="Helical" evidence="6">
    <location>
        <begin position="101"/>
        <end position="118"/>
    </location>
</feature>
<comment type="function">
    <text evidence="6">Catalyzes the initial step of the lipid cycle reactions in the biosynthesis of the cell wall peptidoglycan: transfers peptidoglycan precursor phospho-MurNAc-pentapeptide from UDP-MurNAc-pentapeptide onto the lipid carrier undecaprenyl phosphate, yielding undecaprenyl-pyrophosphoryl-MurNAc-pentapeptide, known as lipid I.</text>
</comment>
<feature type="transmembrane region" description="Helical" evidence="6">
    <location>
        <begin position="6"/>
        <end position="31"/>
    </location>
</feature>
<proteinExistence type="inferred from homology"/>
<feature type="binding site" evidence="8">
    <location>
        <position position="256"/>
    </location>
    <ligand>
        <name>Mg(2+)</name>
        <dbReference type="ChEBI" id="CHEBI:18420"/>
    </ligand>
</feature>
<dbReference type="EC" id="2.7.8.13" evidence="6 7"/>
<dbReference type="InterPro" id="IPR000715">
    <property type="entry name" value="Glycosyl_transferase_4"/>
</dbReference>
<dbReference type="GO" id="GO:0051301">
    <property type="term" value="P:cell division"/>
    <property type="evidence" value="ECO:0007669"/>
    <property type="project" value="UniProtKB-KW"/>
</dbReference>
<evidence type="ECO:0000313" key="9">
    <source>
        <dbReference type="EMBL" id="OGF22520.1"/>
    </source>
</evidence>
<gene>
    <name evidence="6" type="primary">mraY</name>
    <name evidence="9" type="ORF">A2Y83_00755</name>
</gene>
<dbReference type="GO" id="GO:0071555">
    <property type="term" value="P:cell wall organization"/>
    <property type="evidence" value="ECO:0007669"/>
    <property type="project" value="UniProtKB-KW"/>
</dbReference>
<comment type="caution">
    <text evidence="9">The sequence shown here is derived from an EMBL/GenBank/DDBJ whole genome shotgun (WGS) entry which is preliminary data.</text>
</comment>
<evidence type="ECO:0000256" key="7">
    <source>
        <dbReference type="NCBIfam" id="TIGR00445"/>
    </source>
</evidence>
<dbReference type="GO" id="GO:0051992">
    <property type="term" value="F:UDP-N-acetylmuramoyl-L-alanyl-D-glutamyl-meso-2,6-diaminopimelyl-D-alanyl-D-alanine:undecaprenyl-phosphate transferase activity"/>
    <property type="evidence" value="ECO:0007669"/>
    <property type="project" value="RHEA"/>
</dbReference>
<keyword evidence="5 6" id="KW-0472">Membrane</keyword>
<feature type="transmembrane region" description="Helical" evidence="6">
    <location>
        <begin position="179"/>
        <end position="196"/>
    </location>
</feature>
<keyword evidence="6 8" id="KW-0479">Metal-binding</keyword>
<keyword evidence="6" id="KW-1003">Cell membrane</keyword>
<comment type="pathway">
    <text evidence="6">Cell wall biogenesis; peptidoglycan biosynthesis.</text>
</comment>
<feature type="transmembrane region" description="Helical" evidence="6">
    <location>
        <begin position="61"/>
        <end position="81"/>
    </location>
</feature>
<evidence type="ECO:0000256" key="3">
    <source>
        <dbReference type="ARBA" id="ARBA00022692"/>
    </source>
</evidence>
<accession>A0A1F5S744</accession>
<dbReference type="NCBIfam" id="TIGR00445">
    <property type="entry name" value="mraY"/>
    <property type="match status" value="1"/>
</dbReference>
<dbReference type="GO" id="GO:0009252">
    <property type="term" value="P:peptidoglycan biosynthetic process"/>
    <property type="evidence" value="ECO:0007669"/>
    <property type="project" value="UniProtKB-UniRule"/>
</dbReference>
<keyword evidence="4 6" id="KW-1133">Transmembrane helix</keyword>
<evidence type="ECO:0000256" key="5">
    <source>
        <dbReference type="ARBA" id="ARBA00023136"/>
    </source>
</evidence>
<feature type="transmembrane region" description="Helical" evidence="6">
    <location>
        <begin position="278"/>
        <end position="298"/>
    </location>
</feature>
<keyword evidence="2 6" id="KW-0808">Transferase</keyword>
<dbReference type="PANTHER" id="PTHR22926:SF5">
    <property type="entry name" value="PHOSPHO-N-ACETYLMURAMOYL-PENTAPEPTIDE-TRANSFERASE HOMOLOG"/>
    <property type="match status" value="1"/>
</dbReference>
<keyword evidence="6 8" id="KW-0460">Magnesium</keyword>
<dbReference type="HAMAP" id="MF_00038">
    <property type="entry name" value="MraY"/>
    <property type="match status" value="1"/>
</dbReference>
<keyword evidence="6" id="KW-0133">Cell shape</keyword>
<comment type="similarity">
    <text evidence="6">Belongs to the glycosyltransferase 4 family. MraY subfamily.</text>
</comment>
<feature type="transmembrane region" description="Helical" evidence="6">
    <location>
        <begin position="203"/>
        <end position="222"/>
    </location>
</feature>
<dbReference type="STRING" id="1797985.A2Y83_00755"/>
<comment type="cofactor">
    <cofactor evidence="6 8">
        <name>Mg(2+)</name>
        <dbReference type="ChEBI" id="CHEBI:18420"/>
    </cofactor>
</comment>
<feature type="binding site" evidence="8">
    <location>
        <position position="196"/>
    </location>
    <ligand>
        <name>Mg(2+)</name>
        <dbReference type="ChEBI" id="CHEBI:18420"/>
    </ligand>
</feature>
<keyword evidence="3 6" id="KW-0812">Transmembrane</keyword>
<keyword evidence="6" id="KW-0573">Peptidoglycan synthesis</keyword>
<keyword evidence="6" id="KW-0132">Cell division</keyword>
<dbReference type="PANTHER" id="PTHR22926">
    <property type="entry name" value="PHOSPHO-N-ACETYLMURAMOYL-PENTAPEPTIDE-TRANSFERASE"/>
    <property type="match status" value="1"/>
</dbReference>
<feature type="transmembrane region" description="Helical" evidence="6">
    <location>
        <begin position="228"/>
        <end position="245"/>
    </location>
</feature>
<dbReference type="EMBL" id="MFFS01000023">
    <property type="protein sequence ID" value="OGF22520.1"/>
    <property type="molecule type" value="Genomic_DNA"/>
</dbReference>
<keyword evidence="6" id="KW-0961">Cell wall biogenesis/degradation</keyword>
<dbReference type="CDD" id="cd06852">
    <property type="entry name" value="GT_MraY"/>
    <property type="match status" value="1"/>
</dbReference>
<dbReference type="GO" id="GO:0008963">
    <property type="term" value="F:phospho-N-acetylmuramoyl-pentapeptide-transferase activity"/>
    <property type="evidence" value="ECO:0007669"/>
    <property type="project" value="UniProtKB-UniRule"/>
</dbReference>
<evidence type="ECO:0000256" key="2">
    <source>
        <dbReference type="ARBA" id="ARBA00022679"/>
    </source>
</evidence>
<name>A0A1F5S744_9BACT</name>
<reference evidence="9 10" key="1">
    <citation type="journal article" date="2016" name="Nat. Commun.">
        <title>Thousands of microbial genomes shed light on interconnected biogeochemical processes in an aquifer system.</title>
        <authorList>
            <person name="Anantharaman K."/>
            <person name="Brown C.T."/>
            <person name="Hug L.A."/>
            <person name="Sharon I."/>
            <person name="Castelle C.J."/>
            <person name="Probst A.J."/>
            <person name="Thomas B.C."/>
            <person name="Singh A."/>
            <person name="Wilkins M.J."/>
            <person name="Karaoz U."/>
            <person name="Brodie E.L."/>
            <person name="Williams K.H."/>
            <person name="Hubbard S.S."/>
            <person name="Banfield J.F."/>
        </authorList>
    </citation>
    <scope>NUCLEOTIDE SEQUENCE [LARGE SCALE GENOMIC DNA]</scope>
</reference>
<dbReference type="GO" id="GO:0005886">
    <property type="term" value="C:plasma membrane"/>
    <property type="evidence" value="ECO:0007669"/>
    <property type="project" value="UniProtKB-SubCell"/>
</dbReference>
<dbReference type="Pfam" id="PF00953">
    <property type="entry name" value="Glycos_transf_4"/>
    <property type="match status" value="1"/>
</dbReference>
<dbReference type="UniPathway" id="UPA00219"/>
<comment type="subcellular location">
    <subcellularLocation>
        <location evidence="6">Cell membrane</location>
        <topology evidence="6">Multi-pass membrane protein</topology>
    </subcellularLocation>
    <subcellularLocation>
        <location evidence="1">Membrane</location>
        <topology evidence="1">Multi-pass membrane protein</topology>
    </subcellularLocation>
</comment>
<protein>
    <recommendedName>
        <fullName evidence="6 7">Phospho-N-acetylmuramoyl-pentapeptide-transferase</fullName>
        <ecNumber evidence="6 7">2.7.8.13</ecNumber>
    </recommendedName>
    <alternativeName>
        <fullName evidence="6">UDP-MurNAc-pentapeptide phosphotransferase</fullName>
    </alternativeName>
</protein>
<evidence type="ECO:0000313" key="10">
    <source>
        <dbReference type="Proteomes" id="UP000178323"/>
    </source>
</evidence>
<dbReference type="InterPro" id="IPR003524">
    <property type="entry name" value="PNAcMuramoyl-5peptid_Trfase"/>
</dbReference>
<sequence length="353" mass="38975">MYNFYVIKIFFFTTIAFLLAMLLTPILMRLLNKFKLGKKIRDHATAPIYSKMHASKNGTPVMGGILIWGTVLILALSFFYLAKFTSIEFFDKYNFLTRAQTLLPLGALLVSAAIGLIDDYLNTRQIGSNGGGMRASHRLIIYTMLATFVAIIGASWFYLKLNWDLIRIPFVGNFEIGLWSIPLFILVIVATAFSVNEIDGLDGLAGGILMAMFGAYSAIAFAQGKYDLASFCGVIVGALLAFLWFNINPAKFFMGDTGAMSLGVTIAIVAMLTNTIMLLPIIGFLLVITSGSVIVQVISKKIRGKKIFLSSPLHHHLEAKGWKEATIVMRFWVISMISTVIGLIIALIDKGWR</sequence>
<dbReference type="AlphaFoldDB" id="A0A1F5S744"/>
<dbReference type="GO" id="GO:0008360">
    <property type="term" value="P:regulation of cell shape"/>
    <property type="evidence" value="ECO:0007669"/>
    <property type="project" value="UniProtKB-KW"/>
</dbReference>
<evidence type="ECO:0000256" key="6">
    <source>
        <dbReference type="HAMAP-Rule" id="MF_00038"/>
    </source>
</evidence>